<reference evidence="5 6" key="1">
    <citation type="submission" date="2017-10" db="EMBL/GenBank/DDBJ databases">
        <title>Genomics of the genus Arcobacter.</title>
        <authorList>
            <person name="Perez-Cataluna A."/>
            <person name="Figueras M.J."/>
        </authorList>
    </citation>
    <scope>NUCLEOTIDE SEQUENCE [LARGE SCALE GENOMIC DNA]</scope>
    <source>
        <strain evidence="5 6">DSM 24636</strain>
    </source>
</reference>
<feature type="short sequence motif" description="GXSXG" evidence="2">
    <location>
        <begin position="66"/>
        <end position="70"/>
    </location>
</feature>
<evidence type="ECO:0000256" key="1">
    <source>
        <dbReference type="ARBA" id="ARBA00023098"/>
    </source>
</evidence>
<sequence>MSEDKSNTFEIGLVLAGAVSAGAYTAGVLDFFLEALENYEKVRKKFKEDFPDKPQLHKVQIRVISGASAGGMCGTMLLSTLMDASYKPMKRFNYLDVKDSDIQNNVFYKSWVSKKYGIDISYFLDNEDIEHLDDINELNSILNCQRLDSIADDVIERFKKFQKKEYICDELELLLSVFNLNGIDLDLFFDDSKDKIEQFYRITNHSDMMNFKLGEIINNRNKISLNSDFSTELLKKSTLATGAFPLFLQSRTLTKSKEAYKSWKWWTPSSEKSNCSNNGRCFNLINPTFYNLKDEEYDFDTIDGGVANNEPLELARRILAGDDLFDSSDKEKVKKSLIMVDPFSQIKDSYAKVEKNKSKNSDNYLLKRVFDLFTSLKEQARFKPNELSLAMNKDIFSRSLIAPSKDDIYGDKALASSSLGAFGGFLYEKFRQHDFQLGRKNAQSFLKKHFKMGKNNSLVKENIEWFASQGCLIDNEYIQIIPLIDVPQADTSKSITYEIDTIPFDKIKISQKELDKIYQAIEKRVELILKKYLNKMGFFPNSYINLGFLLYGISKGELCFSAKKELKKRIIKMVKEEIDSQLKNRGLKD</sequence>
<feature type="active site" description="Proton acceptor" evidence="2">
    <location>
        <position position="303"/>
    </location>
</feature>
<dbReference type="GO" id="GO:0016787">
    <property type="term" value="F:hydrolase activity"/>
    <property type="evidence" value="ECO:0007669"/>
    <property type="project" value="UniProtKB-UniRule"/>
</dbReference>
<dbReference type="Proteomes" id="UP000290191">
    <property type="component" value="Unassembled WGS sequence"/>
</dbReference>
<keyword evidence="6" id="KW-1185">Reference proteome</keyword>
<dbReference type="RefSeq" id="WP_129080975.1">
    <property type="nucleotide sequence ID" value="NZ_CP041070.1"/>
</dbReference>
<name>A0A4Q0Y5C0_9BACT</name>
<dbReference type="PROSITE" id="PS51635">
    <property type="entry name" value="PNPLA"/>
    <property type="match status" value="1"/>
</dbReference>
<dbReference type="InterPro" id="IPR002641">
    <property type="entry name" value="PNPLA_dom"/>
</dbReference>
<organism evidence="5 6">
    <name type="scientific">Halarcobacter anaerophilus</name>
    <dbReference type="NCBI Taxonomy" id="877500"/>
    <lineage>
        <taxon>Bacteria</taxon>
        <taxon>Pseudomonadati</taxon>
        <taxon>Campylobacterota</taxon>
        <taxon>Epsilonproteobacteria</taxon>
        <taxon>Campylobacterales</taxon>
        <taxon>Arcobacteraceae</taxon>
        <taxon>Halarcobacter</taxon>
    </lineage>
</organism>
<keyword evidence="1 2" id="KW-0443">Lipid metabolism</keyword>
<dbReference type="GO" id="GO:0016042">
    <property type="term" value="P:lipid catabolic process"/>
    <property type="evidence" value="ECO:0007669"/>
    <property type="project" value="UniProtKB-UniRule"/>
</dbReference>
<protein>
    <recommendedName>
        <fullName evidence="4">PNPLA domain-containing protein</fullName>
    </recommendedName>
</protein>
<dbReference type="InterPro" id="IPR016035">
    <property type="entry name" value="Acyl_Trfase/lysoPLipase"/>
</dbReference>
<dbReference type="AlphaFoldDB" id="A0A4Q0Y5C0"/>
<keyword evidence="3" id="KW-0812">Transmembrane</keyword>
<accession>A0A4Q0Y5C0</accession>
<dbReference type="Gene3D" id="3.40.1090.10">
    <property type="entry name" value="Cytosolic phospholipase A2 catalytic domain"/>
    <property type="match status" value="1"/>
</dbReference>
<gene>
    <name evidence="5" type="ORF">CRV06_00995</name>
</gene>
<keyword evidence="3" id="KW-0472">Membrane</keyword>
<dbReference type="OrthoDB" id="1488362at2"/>
<feature type="transmembrane region" description="Helical" evidence="3">
    <location>
        <begin position="12"/>
        <end position="33"/>
    </location>
</feature>
<evidence type="ECO:0000313" key="5">
    <source>
        <dbReference type="EMBL" id="RXJ64564.1"/>
    </source>
</evidence>
<feature type="active site" description="Nucleophile" evidence="2">
    <location>
        <position position="68"/>
    </location>
</feature>
<keyword evidence="2" id="KW-0442">Lipid degradation</keyword>
<dbReference type="SUPFAM" id="SSF52151">
    <property type="entry name" value="FabD/lysophospholipase-like"/>
    <property type="match status" value="1"/>
</dbReference>
<feature type="domain" description="PNPLA" evidence="4">
    <location>
        <begin position="13"/>
        <end position="316"/>
    </location>
</feature>
<dbReference type="STRING" id="877500.GCA_000935065_02525"/>
<evidence type="ECO:0000256" key="3">
    <source>
        <dbReference type="SAM" id="Phobius"/>
    </source>
</evidence>
<comment type="caution">
    <text evidence="5">The sequence shown here is derived from an EMBL/GenBank/DDBJ whole genome shotgun (WGS) entry which is preliminary data.</text>
</comment>
<comment type="caution">
    <text evidence="2">Lacks conserved residue(s) required for the propagation of feature annotation.</text>
</comment>
<keyword evidence="3" id="KW-1133">Transmembrane helix</keyword>
<evidence type="ECO:0000256" key="2">
    <source>
        <dbReference type="PROSITE-ProRule" id="PRU01161"/>
    </source>
</evidence>
<proteinExistence type="predicted"/>
<evidence type="ECO:0000313" key="6">
    <source>
        <dbReference type="Proteomes" id="UP000290191"/>
    </source>
</evidence>
<dbReference type="EMBL" id="PDKO01000001">
    <property type="protein sequence ID" value="RXJ64564.1"/>
    <property type="molecule type" value="Genomic_DNA"/>
</dbReference>
<feature type="short sequence motif" description="DGA/G" evidence="2">
    <location>
        <begin position="303"/>
        <end position="305"/>
    </location>
</feature>
<evidence type="ECO:0000259" key="4">
    <source>
        <dbReference type="PROSITE" id="PS51635"/>
    </source>
</evidence>
<dbReference type="Pfam" id="PF01734">
    <property type="entry name" value="Patatin"/>
    <property type="match status" value="1"/>
</dbReference>
<keyword evidence="2" id="KW-0378">Hydrolase</keyword>